<dbReference type="InterPro" id="IPR045864">
    <property type="entry name" value="aa-tRNA-synth_II/BPL/LPL"/>
</dbReference>
<comment type="caution">
    <text evidence="1">The sequence shown here is derived from an EMBL/GenBank/DDBJ whole genome shotgun (WGS) entry which is preliminary data.</text>
</comment>
<evidence type="ECO:0000313" key="1">
    <source>
        <dbReference type="EMBL" id="PUU76062.1"/>
    </source>
</evidence>
<proteinExistence type="predicted"/>
<keyword evidence="2" id="KW-1185">Reference proteome</keyword>
<evidence type="ECO:0000313" key="2">
    <source>
        <dbReference type="Proteomes" id="UP000244722"/>
    </source>
</evidence>
<accession>A0A2T6ZKQ7</accession>
<sequence length="106" mass="12125">MLPFEIPDTRLLWSLDQRFLEQFKEGKISRFVPLSKFPPCYKDVAFCSSPGMRWGIPLSTSGPMPNSKDSHSEQMAITVEETVFTLRTGLSSVYVVQAIRNPREDR</sequence>
<reference evidence="1 2" key="1">
    <citation type="submission" date="2017-04" db="EMBL/GenBank/DDBJ databases">
        <title>Draft genome sequence of Tuber borchii Vittad., a whitish edible truffle.</title>
        <authorList>
            <consortium name="DOE Joint Genome Institute"/>
            <person name="Murat C."/>
            <person name="Kuo A."/>
            <person name="Barry K.W."/>
            <person name="Clum A."/>
            <person name="Dockter R.B."/>
            <person name="Fauchery L."/>
            <person name="Iotti M."/>
            <person name="Kohler A."/>
            <person name="Labutti K."/>
            <person name="Lindquist E.A."/>
            <person name="Lipzen A."/>
            <person name="Ohm R.A."/>
            <person name="Wang M."/>
            <person name="Grigoriev I.V."/>
            <person name="Zambonelli A."/>
            <person name="Martin F.M."/>
        </authorList>
    </citation>
    <scope>NUCLEOTIDE SEQUENCE [LARGE SCALE GENOMIC DNA]</scope>
    <source>
        <strain evidence="1 2">Tbo3840</strain>
    </source>
</reference>
<dbReference type="OrthoDB" id="4457at2759"/>
<organism evidence="1 2">
    <name type="scientific">Tuber borchii</name>
    <name type="common">White truffle</name>
    <dbReference type="NCBI Taxonomy" id="42251"/>
    <lineage>
        <taxon>Eukaryota</taxon>
        <taxon>Fungi</taxon>
        <taxon>Dikarya</taxon>
        <taxon>Ascomycota</taxon>
        <taxon>Pezizomycotina</taxon>
        <taxon>Pezizomycetes</taxon>
        <taxon>Pezizales</taxon>
        <taxon>Tuberaceae</taxon>
        <taxon>Tuber</taxon>
    </lineage>
</organism>
<dbReference type="EMBL" id="NESQ01000205">
    <property type="protein sequence ID" value="PUU76062.1"/>
    <property type="molecule type" value="Genomic_DNA"/>
</dbReference>
<dbReference type="Gene3D" id="3.30.930.10">
    <property type="entry name" value="Bira Bifunctional Protein, Domain 2"/>
    <property type="match status" value="1"/>
</dbReference>
<dbReference type="Proteomes" id="UP000244722">
    <property type="component" value="Unassembled WGS sequence"/>
</dbReference>
<protein>
    <submittedName>
        <fullName evidence="1">Uncharacterized protein</fullName>
    </submittedName>
</protein>
<dbReference type="AlphaFoldDB" id="A0A2T6ZKQ7"/>
<dbReference type="STRING" id="42251.A0A2T6ZKQ7"/>
<gene>
    <name evidence="1" type="ORF">B9Z19DRAFT_1066950</name>
</gene>
<name>A0A2T6ZKQ7_TUBBO</name>